<accession>A0A3N4I0Z4</accession>
<dbReference type="Proteomes" id="UP000275078">
    <property type="component" value="Unassembled WGS sequence"/>
</dbReference>
<reference evidence="2 3" key="1">
    <citation type="journal article" date="2018" name="Nat. Ecol. Evol.">
        <title>Pezizomycetes genomes reveal the molecular basis of ectomycorrhizal truffle lifestyle.</title>
        <authorList>
            <person name="Murat C."/>
            <person name="Payen T."/>
            <person name="Noel B."/>
            <person name="Kuo A."/>
            <person name="Morin E."/>
            <person name="Chen J."/>
            <person name="Kohler A."/>
            <person name="Krizsan K."/>
            <person name="Balestrini R."/>
            <person name="Da Silva C."/>
            <person name="Montanini B."/>
            <person name="Hainaut M."/>
            <person name="Levati E."/>
            <person name="Barry K.W."/>
            <person name="Belfiori B."/>
            <person name="Cichocki N."/>
            <person name="Clum A."/>
            <person name="Dockter R.B."/>
            <person name="Fauchery L."/>
            <person name="Guy J."/>
            <person name="Iotti M."/>
            <person name="Le Tacon F."/>
            <person name="Lindquist E.A."/>
            <person name="Lipzen A."/>
            <person name="Malagnac F."/>
            <person name="Mello A."/>
            <person name="Molinier V."/>
            <person name="Miyauchi S."/>
            <person name="Poulain J."/>
            <person name="Riccioni C."/>
            <person name="Rubini A."/>
            <person name="Sitrit Y."/>
            <person name="Splivallo R."/>
            <person name="Traeger S."/>
            <person name="Wang M."/>
            <person name="Zifcakova L."/>
            <person name="Wipf D."/>
            <person name="Zambonelli A."/>
            <person name="Paolocci F."/>
            <person name="Nowrousian M."/>
            <person name="Ottonello S."/>
            <person name="Baldrian P."/>
            <person name="Spatafora J.W."/>
            <person name="Henrissat B."/>
            <person name="Nagy L.G."/>
            <person name="Aury J.M."/>
            <person name="Wincker P."/>
            <person name="Grigoriev I.V."/>
            <person name="Bonfante P."/>
            <person name="Martin F.M."/>
        </authorList>
    </citation>
    <scope>NUCLEOTIDE SEQUENCE [LARGE SCALE GENOMIC DNA]</scope>
    <source>
        <strain evidence="2 3">RN42</strain>
    </source>
</reference>
<keyword evidence="1" id="KW-0472">Membrane</keyword>
<dbReference type="EMBL" id="ML119721">
    <property type="protein sequence ID" value="RPA77770.1"/>
    <property type="molecule type" value="Genomic_DNA"/>
</dbReference>
<keyword evidence="1" id="KW-1133">Transmembrane helix</keyword>
<feature type="transmembrane region" description="Helical" evidence="1">
    <location>
        <begin position="49"/>
        <end position="73"/>
    </location>
</feature>
<sequence length="234" mass="25050">MALSFPSHGILGKAYTFTRLLQIAVLITTIGLTAKFISQMIEATTFPPAAFVAILAISCLSLIYTVITLILYFDNTLPLLVTCVSDLALTATLLVLSILIGKPLSFLSCTKVGHYAPLSFQTLYPEEILYPTNPGQASSASDAYNIAPASAQIPEKHVTVAYKYNNDGTVEEVRGVNYGAFAGGNQAVCELMKGAWGLGIALTIGFLVSAFCAGWIWKTTRGQSKKGEKLEEIA</sequence>
<evidence type="ECO:0008006" key="4">
    <source>
        <dbReference type="Google" id="ProtNLM"/>
    </source>
</evidence>
<dbReference type="OrthoDB" id="5366688at2759"/>
<organism evidence="2 3">
    <name type="scientific">Ascobolus immersus RN42</name>
    <dbReference type="NCBI Taxonomy" id="1160509"/>
    <lineage>
        <taxon>Eukaryota</taxon>
        <taxon>Fungi</taxon>
        <taxon>Dikarya</taxon>
        <taxon>Ascomycota</taxon>
        <taxon>Pezizomycotina</taxon>
        <taxon>Pezizomycetes</taxon>
        <taxon>Pezizales</taxon>
        <taxon>Ascobolaceae</taxon>
        <taxon>Ascobolus</taxon>
    </lineage>
</organism>
<dbReference type="AlphaFoldDB" id="A0A3N4I0Z4"/>
<evidence type="ECO:0000313" key="2">
    <source>
        <dbReference type="EMBL" id="RPA77770.1"/>
    </source>
</evidence>
<feature type="transmembrane region" description="Helical" evidence="1">
    <location>
        <begin position="195"/>
        <end position="217"/>
    </location>
</feature>
<feature type="transmembrane region" description="Helical" evidence="1">
    <location>
        <begin position="79"/>
        <end position="101"/>
    </location>
</feature>
<keyword evidence="3" id="KW-1185">Reference proteome</keyword>
<name>A0A3N4I0Z4_ASCIM</name>
<evidence type="ECO:0000313" key="3">
    <source>
        <dbReference type="Proteomes" id="UP000275078"/>
    </source>
</evidence>
<keyword evidence="1" id="KW-0812">Transmembrane</keyword>
<proteinExistence type="predicted"/>
<evidence type="ECO:0000256" key="1">
    <source>
        <dbReference type="SAM" id="Phobius"/>
    </source>
</evidence>
<gene>
    <name evidence="2" type="ORF">BJ508DRAFT_164676</name>
</gene>
<protein>
    <recommendedName>
        <fullName evidence="4">MARVEL domain-containing protein</fullName>
    </recommendedName>
</protein>
<feature type="transmembrane region" description="Helical" evidence="1">
    <location>
        <begin position="20"/>
        <end position="37"/>
    </location>
</feature>